<reference evidence="11" key="1">
    <citation type="journal article" date="2019" name="Int. J. Syst. Evol. Microbiol.">
        <title>The Global Catalogue of Microorganisms (GCM) 10K type strain sequencing project: providing services to taxonomists for standard genome sequencing and annotation.</title>
        <authorList>
            <consortium name="The Broad Institute Genomics Platform"/>
            <consortium name="The Broad Institute Genome Sequencing Center for Infectious Disease"/>
            <person name="Wu L."/>
            <person name="Ma J."/>
        </authorList>
    </citation>
    <scope>NUCLEOTIDE SEQUENCE [LARGE SCALE GENOMIC DNA]</scope>
    <source>
        <strain evidence="11">JCM 18126</strain>
    </source>
</reference>
<evidence type="ECO:0000256" key="4">
    <source>
        <dbReference type="ARBA" id="ARBA00022692"/>
    </source>
</evidence>
<accession>A0ABP9HLY3</accession>
<keyword evidence="3 10" id="KW-0808">Transferase</keyword>
<dbReference type="Proteomes" id="UP001501195">
    <property type="component" value="Unassembled WGS sequence"/>
</dbReference>
<organism evidence="10 11">
    <name type="scientific">Kineococcus glutinatus</name>
    <dbReference type="NCBI Taxonomy" id="1070872"/>
    <lineage>
        <taxon>Bacteria</taxon>
        <taxon>Bacillati</taxon>
        <taxon>Actinomycetota</taxon>
        <taxon>Actinomycetes</taxon>
        <taxon>Kineosporiales</taxon>
        <taxon>Kineosporiaceae</taxon>
        <taxon>Kineococcus</taxon>
    </lineage>
</organism>
<feature type="transmembrane region" description="Helical" evidence="8">
    <location>
        <begin position="136"/>
        <end position="155"/>
    </location>
</feature>
<feature type="transmembrane region" description="Helical" evidence="8">
    <location>
        <begin position="95"/>
        <end position="116"/>
    </location>
</feature>
<dbReference type="Pfam" id="PF02397">
    <property type="entry name" value="Bac_transf"/>
    <property type="match status" value="1"/>
</dbReference>
<dbReference type="GO" id="GO:0016740">
    <property type="term" value="F:transferase activity"/>
    <property type="evidence" value="ECO:0007669"/>
    <property type="project" value="UniProtKB-KW"/>
</dbReference>
<dbReference type="Gene3D" id="3.40.50.720">
    <property type="entry name" value="NAD(P)-binding Rossmann-like Domain"/>
    <property type="match status" value="1"/>
</dbReference>
<evidence type="ECO:0000256" key="8">
    <source>
        <dbReference type="SAM" id="Phobius"/>
    </source>
</evidence>
<keyword evidence="6 8" id="KW-0472">Membrane</keyword>
<comment type="similarity">
    <text evidence="2">Belongs to the bacterial sugar transferase family.</text>
</comment>
<dbReference type="PANTHER" id="PTHR30576:SF10">
    <property type="entry name" value="SLL5057 PROTEIN"/>
    <property type="match status" value="1"/>
</dbReference>
<evidence type="ECO:0000256" key="2">
    <source>
        <dbReference type="ARBA" id="ARBA00006464"/>
    </source>
</evidence>
<dbReference type="RefSeq" id="WP_345711673.1">
    <property type="nucleotide sequence ID" value="NZ_BAABIL010000178.1"/>
</dbReference>
<feature type="transmembrane region" description="Helical" evidence="8">
    <location>
        <begin position="161"/>
        <end position="181"/>
    </location>
</feature>
<evidence type="ECO:0000259" key="9">
    <source>
        <dbReference type="Pfam" id="PF02397"/>
    </source>
</evidence>
<evidence type="ECO:0000256" key="7">
    <source>
        <dbReference type="SAM" id="MobiDB-lite"/>
    </source>
</evidence>
<keyword evidence="5 8" id="KW-1133">Transmembrane helix</keyword>
<evidence type="ECO:0000256" key="3">
    <source>
        <dbReference type="ARBA" id="ARBA00022679"/>
    </source>
</evidence>
<feature type="transmembrane region" description="Helical" evidence="8">
    <location>
        <begin position="61"/>
        <end position="83"/>
    </location>
</feature>
<feature type="region of interest" description="Disordered" evidence="7">
    <location>
        <begin position="1"/>
        <end position="49"/>
    </location>
</feature>
<comment type="subcellular location">
    <subcellularLocation>
        <location evidence="1">Membrane</location>
        <topology evidence="1">Multi-pass membrane protein</topology>
    </subcellularLocation>
</comment>
<proteinExistence type="inferred from homology"/>
<sequence>MSAESAEEVKTLPVQRRSSTRTAGPADGPFLLPRTRGVRGRVSPRGRARASARRPAWQREYVLTIAAGDAAAALLGALAGYLARFGGESLSAQGAAGTSVAWTMVLLPPVWVFAMVLSRSYEPRFLGVGSEEFARVVRAGTAVAAFVGTLSWALSLEIARGFVVVALPVAGLLTLAGRLLARGYLHRRRAQGHCLQTAVVAGHTEQVASLIRQVRRATDHGFVVVGACTPDGRTSPELEALGVPVLGGLDEIAAVVADVDAEVVATLTCPELDGPELRRLGWELEDTRADLVVAPALTDVVGPRVVIRPVSGLPLLHVERPELRGVRHLGKALFDRASALAALVVLSPVLLVVAALVRLDSPGPALFRQQRVGKDGRPFTMYKFRSMVVDAERLLIDLRDNSEGNGLLFKMRRDPRVTRMGSWLRKYSLDELPQLINVVLGDMSLVGPRPPLQVEVDAYGDDMRRRLLVKPGLTGLWQVSGRSDLDLDESVRLDLTYVENWTPTFDVMILAKTVGAVLKSKGAY</sequence>
<dbReference type="EMBL" id="BAABIL010000178">
    <property type="protein sequence ID" value="GAA4973570.1"/>
    <property type="molecule type" value="Genomic_DNA"/>
</dbReference>
<dbReference type="Pfam" id="PF13727">
    <property type="entry name" value="CoA_binding_3"/>
    <property type="match status" value="1"/>
</dbReference>
<dbReference type="NCBIfam" id="TIGR03025">
    <property type="entry name" value="EPS_sugtrans"/>
    <property type="match status" value="1"/>
</dbReference>
<comment type="caution">
    <text evidence="10">The sequence shown here is derived from an EMBL/GenBank/DDBJ whole genome shotgun (WGS) entry which is preliminary data.</text>
</comment>
<evidence type="ECO:0000256" key="6">
    <source>
        <dbReference type="ARBA" id="ARBA00023136"/>
    </source>
</evidence>
<evidence type="ECO:0000313" key="11">
    <source>
        <dbReference type="Proteomes" id="UP001501195"/>
    </source>
</evidence>
<gene>
    <name evidence="10" type="ORF">GCM10023225_13640</name>
</gene>
<evidence type="ECO:0000313" key="10">
    <source>
        <dbReference type="EMBL" id="GAA4973570.1"/>
    </source>
</evidence>
<dbReference type="InterPro" id="IPR003362">
    <property type="entry name" value="Bact_transf"/>
</dbReference>
<evidence type="ECO:0000256" key="1">
    <source>
        <dbReference type="ARBA" id="ARBA00004141"/>
    </source>
</evidence>
<keyword evidence="11" id="KW-1185">Reference proteome</keyword>
<name>A0ABP9HLY3_9ACTN</name>
<dbReference type="InterPro" id="IPR017475">
    <property type="entry name" value="EPS_sugar_tfrase"/>
</dbReference>
<feature type="transmembrane region" description="Helical" evidence="8">
    <location>
        <begin position="337"/>
        <end position="357"/>
    </location>
</feature>
<feature type="compositionally biased region" description="Basic residues" evidence="7">
    <location>
        <begin position="36"/>
        <end position="49"/>
    </location>
</feature>
<keyword evidence="4 8" id="KW-0812">Transmembrane</keyword>
<protein>
    <submittedName>
        <fullName evidence="10">Sugar transferase</fullName>
    </submittedName>
</protein>
<evidence type="ECO:0000256" key="5">
    <source>
        <dbReference type="ARBA" id="ARBA00022989"/>
    </source>
</evidence>
<dbReference type="PANTHER" id="PTHR30576">
    <property type="entry name" value="COLANIC BIOSYNTHESIS UDP-GLUCOSE LIPID CARRIER TRANSFERASE"/>
    <property type="match status" value="1"/>
</dbReference>
<feature type="domain" description="Bacterial sugar transferase" evidence="9">
    <location>
        <begin position="331"/>
        <end position="519"/>
    </location>
</feature>